<organism evidence="1 2">
    <name type="scientific">Alternaria dauci</name>
    <dbReference type="NCBI Taxonomy" id="48095"/>
    <lineage>
        <taxon>Eukaryota</taxon>
        <taxon>Fungi</taxon>
        <taxon>Dikarya</taxon>
        <taxon>Ascomycota</taxon>
        <taxon>Pezizomycotina</taxon>
        <taxon>Dothideomycetes</taxon>
        <taxon>Pleosporomycetidae</taxon>
        <taxon>Pleosporales</taxon>
        <taxon>Pleosporineae</taxon>
        <taxon>Pleosporaceae</taxon>
        <taxon>Alternaria</taxon>
        <taxon>Alternaria sect. Porri</taxon>
    </lineage>
</organism>
<name>A0ABR3UNZ1_9PLEO</name>
<dbReference type="GeneID" id="96082546"/>
<dbReference type="RefSeq" id="XP_069308771.1">
    <property type="nucleotide sequence ID" value="XM_069448438.1"/>
</dbReference>
<reference evidence="1 2" key="1">
    <citation type="submission" date="2024-09" db="EMBL/GenBank/DDBJ databases">
        <title>T2T genomes of carrot and Alternaria dauci and their utility for understanding host-pathogen interaction during carrot leaf blight disease.</title>
        <authorList>
            <person name="Liu W."/>
            <person name="Xu S."/>
            <person name="Ou C."/>
            <person name="Liu X."/>
            <person name="Zhuang F."/>
            <person name="Deng X.W."/>
        </authorList>
    </citation>
    <scope>NUCLEOTIDE SEQUENCE [LARGE SCALE GENOMIC DNA]</scope>
    <source>
        <strain evidence="1 2">A2016</strain>
    </source>
</reference>
<evidence type="ECO:0000313" key="1">
    <source>
        <dbReference type="EMBL" id="KAL1798187.1"/>
    </source>
</evidence>
<gene>
    <name evidence="1" type="ORF">ACET3X_002224</name>
</gene>
<keyword evidence="2" id="KW-1185">Reference proteome</keyword>
<dbReference type="EMBL" id="JBHGVX010000002">
    <property type="protein sequence ID" value="KAL1798187.1"/>
    <property type="molecule type" value="Genomic_DNA"/>
</dbReference>
<protein>
    <submittedName>
        <fullName evidence="1">Uncharacterized protein</fullName>
    </submittedName>
</protein>
<dbReference type="Pfam" id="PF26639">
    <property type="entry name" value="Het-6_barrel"/>
    <property type="match status" value="1"/>
</dbReference>
<evidence type="ECO:0000313" key="2">
    <source>
        <dbReference type="Proteomes" id="UP001578633"/>
    </source>
</evidence>
<proteinExistence type="predicted"/>
<dbReference type="Proteomes" id="UP001578633">
    <property type="component" value="Chromosome 2"/>
</dbReference>
<sequence length="157" mass="17173">MNEKGFHGFQNSVQDFTQGRRFFKSQEYMGFGAQSIADGDIIAVLLGFDAPVILRPKASGLHMIVGEAYVHGLMSGEAILGPLPSGWLAQAARSQQGAMFQKFTKGSDGAVLYDPRLGPLWEVFGWHDQTALPANDPRLLPSALQYRGVNVQTFQLC</sequence>
<comment type="caution">
    <text evidence="1">The sequence shown here is derived from an EMBL/GenBank/DDBJ whole genome shotgun (WGS) entry which is preliminary data.</text>
</comment>
<accession>A0ABR3UNZ1</accession>